<dbReference type="EMBL" id="MCGR01000014">
    <property type="protein sequence ID" value="ORY86635.1"/>
    <property type="molecule type" value="Genomic_DNA"/>
</dbReference>
<comment type="caution">
    <text evidence="2">The sequence shown here is derived from an EMBL/GenBank/DDBJ whole genome shotgun (WGS) entry which is preliminary data.</text>
</comment>
<evidence type="ECO:0000313" key="2">
    <source>
        <dbReference type="EMBL" id="ORY86635.1"/>
    </source>
</evidence>
<protein>
    <submittedName>
        <fullName evidence="2">Uncharacterized protein</fullName>
    </submittedName>
</protein>
<dbReference type="InParanoid" id="A0A1Y2FVB7"/>
<gene>
    <name evidence="2" type="ORF">BCR35DRAFT_43631</name>
</gene>
<name>A0A1Y2FVB7_9BASI</name>
<reference evidence="2 3" key="1">
    <citation type="submission" date="2016-07" db="EMBL/GenBank/DDBJ databases">
        <title>Pervasive Adenine N6-methylation of Active Genes in Fungi.</title>
        <authorList>
            <consortium name="DOE Joint Genome Institute"/>
            <person name="Mondo S.J."/>
            <person name="Dannebaum R.O."/>
            <person name="Kuo R.C."/>
            <person name="Labutti K."/>
            <person name="Haridas S."/>
            <person name="Kuo A."/>
            <person name="Salamov A."/>
            <person name="Ahrendt S.R."/>
            <person name="Lipzen A."/>
            <person name="Sullivan W."/>
            <person name="Andreopoulos W.B."/>
            <person name="Clum A."/>
            <person name="Lindquist E."/>
            <person name="Daum C."/>
            <person name="Ramamoorthy G.K."/>
            <person name="Gryganskyi A."/>
            <person name="Culley D."/>
            <person name="Magnuson J.K."/>
            <person name="James T.Y."/>
            <person name="O'Malley M.A."/>
            <person name="Stajich J.E."/>
            <person name="Spatafora J.W."/>
            <person name="Visel A."/>
            <person name="Grigoriev I.V."/>
        </authorList>
    </citation>
    <scope>NUCLEOTIDE SEQUENCE [LARGE SCALE GENOMIC DNA]</scope>
    <source>
        <strain evidence="2 3">62-1032</strain>
    </source>
</reference>
<evidence type="ECO:0000256" key="1">
    <source>
        <dbReference type="SAM" id="MobiDB-lite"/>
    </source>
</evidence>
<sequence length="226" mass="25756">MVVRVSELLCEVDLSDARRRLLYPTPRPPPSLNSSKLLLCFLMVSRRTSDSIPLRQASTGSSRRRSSFDYSGDEEEGSAGAGSGSESEGERKTASTSRQSIRRSFSSGKRQPRRTPSPSPDPSEDESKSSFSSSHPSSDDDDKPLNGRPAFWMTKRTSFRQIYLRSSRTLGLFFGARSLTPSDHSNRCHLARRDHYRHYFHRQTLPKQVVGYDFFEFFLRLVRLRP</sequence>
<proteinExistence type="predicted"/>
<organism evidence="2 3">
    <name type="scientific">Leucosporidium creatinivorum</name>
    <dbReference type="NCBI Taxonomy" id="106004"/>
    <lineage>
        <taxon>Eukaryota</taxon>
        <taxon>Fungi</taxon>
        <taxon>Dikarya</taxon>
        <taxon>Basidiomycota</taxon>
        <taxon>Pucciniomycotina</taxon>
        <taxon>Microbotryomycetes</taxon>
        <taxon>Leucosporidiales</taxon>
        <taxon>Leucosporidium</taxon>
    </lineage>
</organism>
<keyword evidence="3" id="KW-1185">Reference proteome</keyword>
<evidence type="ECO:0000313" key="3">
    <source>
        <dbReference type="Proteomes" id="UP000193467"/>
    </source>
</evidence>
<dbReference type="Proteomes" id="UP000193467">
    <property type="component" value="Unassembled WGS sequence"/>
</dbReference>
<dbReference type="AlphaFoldDB" id="A0A1Y2FVB7"/>
<accession>A0A1Y2FVB7</accession>
<feature type="region of interest" description="Disordered" evidence="1">
    <location>
        <begin position="52"/>
        <end position="149"/>
    </location>
</feature>
<feature type="compositionally biased region" description="Polar residues" evidence="1">
    <location>
        <begin position="94"/>
        <end position="109"/>
    </location>
</feature>